<evidence type="ECO:0000313" key="9">
    <source>
        <dbReference type="EMBL" id="CAA0816604.1"/>
    </source>
</evidence>
<feature type="compositionally biased region" description="Basic and acidic residues" evidence="7">
    <location>
        <begin position="286"/>
        <end position="304"/>
    </location>
</feature>
<feature type="compositionally biased region" description="Basic and acidic residues" evidence="7">
    <location>
        <begin position="395"/>
        <end position="412"/>
    </location>
</feature>
<dbReference type="GO" id="GO:0000976">
    <property type="term" value="F:transcription cis-regulatory region binding"/>
    <property type="evidence" value="ECO:0007669"/>
    <property type="project" value="UniProtKB-ARBA"/>
</dbReference>
<dbReference type="Pfam" id="PF07777">
    <property type="entry name" value="MFMR"/>
    <property type="match status" value="1"/>
</dbReference>
<dbReference type="PROSITE" id="PS50217">
    <property type="entry name" value="BZIP"/>
    <property type="match status" value="1"/>
</dbReference>
<evidence type="ECO:0000256" key="3">
    <source>
        <dbReference type="ARBA" id="ARBA00023015"/>
    </source>
</evidence>
<dbReference type="PANTHER" id="PTHR45967:SF1">
    <property type="entry name" value="G-BOX-BINDING FACTOR 3"/>
    <property type="match status" value="1"/>
</dbReference>
<keyword evidence="3" id="KW-0805">Transcription regulation</keyword>
<dbReference type="PROSITE" id="PS00036">
    <property type="entry name" value="BZIP_BASIC"/>
    <property type="match status" value="1"/>
</dbReference>
<dbReference type="SMART" id="SM00338">
    <property type="entry name" value="BRLZ"/>
    <property type="match status" value="1"/>
</dbReference>
<dbReference type="AlphaFoldDB" id="A0A9N7R774"/>
<feature type="region of interest" description="Disordered" evidence="7">
    <location>
        <begin position="271"/>
        <end position="313"/>
    </location>
</feature>
<name>A0A9N7R774_STRHE</name>
<dbReference type="GO" id="GO:0005634">
    <property type="term" value="C:nucleus"/>
    <property type="evidence" value="ECO:0007669"/>
    <property type="project" value="UniProtKB-SubCell"/>
</dbReference>
<feature type="region of interest" description="Disordered" evidence="7">
    <location>
        <begin position="159"/>
        <end position="235"/>
    </location>
</feature>
<evidence type="ECO:0000256" key="5">
    <source>
        <dbReference type="ARBA" id="ARBA00023163"/>
    </source>
</evidence>
<keyword evidence="10" id="KW-1185">Reference proteome</keyword>
<dbReference type="Gene3D" id="1.20.5.170">
    <property type="match status" value="1"/>
</dbReference>
<feature type="domain" description="BZIP" evidence="8">
    <location>
        <begin position="289"/>
        <end position="352"/>
    </location>
</feature>
<evidence type="ECO:0000256" key="6">
    <source>
        <dbReference type="ARBA" id="ARBA00023242"/>
    </source>
</evidence>
<dbReference type="InterPro" id="IPR045314">
    <property type="entry name" value="bZIP_plant_GBF1"/>
</dbReference>
<proteinExistence type="inferred from homology"/>
<comment type="caution">
    <text evidence="9">The sequence shown here is derived from an EMBL/GenBank/DDBJ whole genome shotgun (WGS) entry which is preliminary data.</text>
</comment>
<dbReference type="SUPFAM" id="SSF57959">
    <property type="entry name" value="Leucine zipper domain"/>
    <property type="match status" value="1"/>
</dbReference>
<comment type="subcellular location">
    <subcellularLocation>
        <location evidence="1">Nucleus</location>
    </subcellularLocation>
</comment>
<evidence type="ECO:0000313" key="10">
    <source>
        <dbReference type="Proteomes" id="UP001153555"/>
    </source>
</evidence>
<dbReference type="InterPro" id="IPR004827">
    <property type="entry name" value="bZIP"/>
</dbReference>
<dbReference type="InterPro" id="IPR012900">
    <property type="entry name" value="MFMR"/>
</dbReference>
<dbReference type="Pfam" id="PF00170">
    <property type="entry name" value="bZIP_1"/>
    <property type="match status" value="1"/>
</dbReference>
<evidence type="ECO:0000259" key="8">
    <source>
        <dbReference type="PROSITE" id="PS50217"/>
    </source>
</evidence>
<dbReference type="Proteomes" id="UP001153555">
    <property type="component" value="Unassembled WGS sequence"/>
</dbReference>
<organism evidence="9 10">
    <name type="scientific">Striga hermonthica</name>
    <name type="common">Purple witchweed</name>
    <name type="synonym">Buchnera hermonthica</name>
    <dbReference type="NCBI Taxonomy" id="68872"/>
    <lineage>
        <taxon>Eukaryota</taxon>
        <taxon>Viridiplantae</taxon>
        <taxon>Streptophyta</taxon>
        <taxon>Embryophyta</taxon>
        <taxon>Tracheophyta</taxon>
        <taxon>Spermatophyta</taxon>
        <taxon>Magnoliopsida</taxon>
        <taxon>eudicotyledons</taxon>
        <taxon>Gunneridae</taxon>
        <taxon>Pentapetalae</taxon>
        <taxon>asterids</taxon>
        <taxon>lamiids</taxon>
        <taxon>Lamiales</taxon>
        <taxon>Orobanchaceae</taxon>
        <taxon>Buchnereae</taxon>
        <taxon>Striga</taxon>
    </lineage>
</organism>
<keyword evidence="6" id="KW-0539">Nucleus</keyword>
<dbReference type="InterPro" id="IPR044827">
    <property type="entry name" value="GBF-like"/>
</dbReference>
<keyword evidence="4" id="KW-0238">DNA-binding</keyword>
<evidence type="ECO:0000256" key="1">
    <source>
        <dbReference type="ARBA" id="ARBA00004123"/>
    </source>
</evidence>
<dbReference type="OrthoDB" id="1642657at2759"/>
<gene>
    <name evidence="9" type="ORF">SHERM_16470</name>
</gene>
<dbReference type="EMBL" id="CACSLK010014277">
    <property type="protein sequence ID" value="CAA0816604.1"/>
    <property type="molecule type" value="Genomic_DNA"/>
</dbReference>
<dbReference type="CDD" id="cd14702">
    <property type="entry name" value="bZIP_plant_GBF1"/>
    <property type="match status" value="1"/>
</dbReference>
<protein>
    <submittedName>
        <fullName evidence="9">G-box-binding factor 3</fullName>
    </submittedName>
</protein>
<dbReference type="GO" id="GO:0003700">
    <property type="term" value="F:DNA-binding transcription factor activity"/>
    <property type="evidence" value="ECO:0007669"/>
    <property type="project" value="InterPro"/>
</dbReference>
<evidence type="ECO:0000256" key="4">
    <source>
        <dbReference type="ARBA" id="ARBA00023125"/>
    </source>
</evidence>
<evidence type="ECO:0000256" key="2">
    <source>
        <dbReference type="ARBA" id="ARBA00007163"/>
    </source>
</evidence>
<feature type="compositionally biased region" description="Basic and acidic residues" evidence="7">
    <location>
        <begin position="171"/>
        <end position="182"/>
    </location>
</feature>
<keyword evidence="5" id="KW-0804">Transcription</keyword>
<dbReference type="PANTHER" id="PTHR45967">
    <property type="entry name" value="G-BOX-BINDING FACTOR 3-RELATED"/>
    <property type="match status" value="1"/>
</dbReference>
<comment type="similarity">
    <text evidence="2">Belongs to the bZIP family.</text>
</comment>
<feature type="compositionally biased region" description="Polar residues" evidence="7">
    <location>
        <begin position="271"/>
        <end position="285"/>
    </location>
</feature>
<feature type="region of interest" description="Disordered" evidence="7">
    <location>
        <begin position="388"/>
        <end position="435"/>
    </location>
</feature>
<dbReference type="InterPro" id="IPR046347">
    <property type="entry name" value="bZIP_sf"/>
</dbReference>
<reference evidence="9" key="1">
    <citation type="submission" date="2019-12" db="EMBL/GenBank/DDBJ databases">
        <authorList>
            <person name="Scholes J."/>
        </authorList>
    </citation>
    <scope>NUCLEOTIDE SEQUENCE</scope>
</reference>
<evidence type="ECO:0000256" key="7">
    <source>
        <dbReference type="SAM" id="MobiDB-lite"/>
    </source>
</evidence>
<sequence length="435" mass="47072">MPCRHMQPKGRVGQLSTTSCRAPNSFFQAKVRENIMGSSDDVKPSKLEKSSSVATDKNNIHLYPDWAGMQAYYGPRFAIPPYMNSAVASPHAPPPYMWAPPQSMMPPYGAPYAAFYAHGGVYAHPGVPMASTTLNMETPAKSIGNTDGSFVKKLKEPNGLAMSIGNGSGDSADHGTERRTSDSEETGGSSDGSNGVTPQAGQRGKKRSRQGSPNNGDIKAPEKSSEAPAVEVGQASEKTVDVITPAANVPVKPIENTNTALVLKDVKSSPITVPSQSMPSETYLQNEKEMKRERRKQSNRESARRSRLRKQAETEELAVKVQVLTAENITLKSEINKLIESSEHLKLQNATLMEKLKDAELGPAEDNMNLVKLEDQRLKPVGTVNLLARVNNSDSGDRRNTEDSGDPHENRSPRAKLSQLLDTSPSPRADALAAS</sequence>
<accession>A0A9N7R774</accession>